<dbReference type="EMBL" id="CASHTH010003436">
    <property type="protein sequence ID" value="CAI8044965.1"/>
    <property type="molecule type" value="Genomic_DNA"/>
</dbReference>
<organism evidence="2 3">
    <name type="scientific">Geodia barretti</name>
    <name type="common">Barrett's horny sponge</name>
    <dbReference type="NCBI Taxonomy" id="519541"/>
    <lineage>
        <taxon>Eukaryota</taxon>
        <taxon>Metazoa</taxon>
        <taxon>Porifera</taxon>
        <taxon>Demospongiae</taxon>
        <taxon>Heteroscleromorpha</taxon>
        <taxon>Tetractinellida</taxon>
        <taxon>Astrophorina</taxon>
        <taxon>Geodiidae</taxon>
        <taxon>Geodia</taxon>
    </lineage>
</organism>
<evidence type="ECO:0000313" key="2">
    <source>
        <dbReference type="EMBL" id="CAI8044965.1"/>
    </source>
</evidence>
<sequence length="56" mass="6140">MLLSVFLYAWVCYCLCFVCLGGGGSFFSSELVCYKHVFSCTQIFVYSSQAGSSRGS</sequence>
<evidence type="ECO:0000313" key="3">
    <source>
        <dbReference type="Proteomes" id="UP001174909"/>
    </source>
</evidence>
<comment type="caution">
    <text evidence="2">The sequence shown here is derived from an EMBL/GenBank/DDBJ whole genome shotgun (WGS) entry which is preliminary data.</text>
</comment>
<gene>
    <name evidence="2" type="ORF">GBAR_LOCUS24887</name>
</gene>
<evidence type="ECO:0000256" key="1">
    <source>
        <dbReference type="SAM" id="SignalP"/>
    </source>
</evidence>
<dbReference type="Proteomes" id="UP001174909">
    <property type="component" value="Unassembled WGS sequence"/>
</dbReference>
<feature type="signal peptide" evidence="1">
    <location>
        <begin position="1"/>
        <end position="16"/>
    </location>
</feature>
<reference evidence="2" key="1">
    <citation type="submission" date="2023-03" db="EMBL/GenBank/DDBJ databases">
        <authorList>
            <person name="Steffen K."/>
            <person name="Cardenas P."/>
        </authorList>
    </citation>
    <scope>NUCLEOTIDE SEQUENCE</scope>
</reference>
<proteinExistence type="predicted"/>
<accession>A0AA35XB49</accession>
<keyword evidence="1" id="KW-0732">Signal</keyword>
<evidence type="ECO:0008006" key="4">
    <source>
        <dbReference type="Google" id="ProtNLM"/>
    </source>
</evidence>
<protein>
    <recommendedName>
        <fullName evidence="4">Secreted protein</fullName>
    </recommendedName>
</protein>
<keyword evidence="3" id="KW-1185">Reference proteome</keyword>
<dbReference type="AlphaFoldDB" id="A0AA35XB49"/>
<name>A0AA35XB49_GEOBA</name>
<feature type="chain" id="PRO_5041227068" description="Secreted protein" evidence="1">
    <location>
        <begin position="17"/>
        <end position="56"/>
    </location>
</feature>